<dbReference type="NCBIfam" id="TIGR04189">
    <property type="entry name" value="surface_SprA"/>
    <property type="match status" value="1"/>
</dbReference>
<dbReference type="RefSeq" id="WP_256540751.1">
    <property type="nucleotide sequence ID" value="NZ_JANHOH010000008.1"/>
</dbReference>
<feature type="chain" id="PRO_5046034880" evidence="2">
    <location>
        <begin position="28"/>
        <end position="2401"/>
    </location>
</feature>
<proteinExistence type="predicted"/>
<evidence type="ECO:0000313" key="5">
    <source>
        <dbReference type="Proteomes" id="UP001204376"/>
    </source>
</evidence>
<dbReference type="InterPro" id="IPR026377">
    <property type="entry name" value="Cell_surface_SprA"/>
</dbReference>
<name>A0ABT1T7G4_9SPHI</name>
<organism evidence="4 5">
    <name type="scientific">Mucilaginibacter aquariorum</name>
    <dbReference type="NCBI Taxonomy" id="2967225"/>
    <lineage>
        <taxon>Bacteria</taxon>
        <taxon>Pseudomonadati</taxon>
        <taxon>Bacteroidota</taxon>
        <taxon>Sphingobacteriia</taxon>
        <taxon>Sphingobacteriales</taxon>
        <taxon>Sphingobacteriaceae</taxon>
        <taxon>Mucilaginibacter</taxon>
    </lineage>
</organism>
<evidence type="ECO:0000256" key="2">
    <source>
        <dbReference type="SAM" id="SignalP"/>
    </source>
</evidence>
<protein>
    <submittedName>
        <fullName evidence="4">Cell surface protein SprA</fullName>
    </submittedName>
</protein>
<feature type="signal peptide" evidence="2">
    <location>
        <begin position="1"/>
        <end position="27"/>
    </location>
</feature>
<evidence type="ECO:0000313" key="4">
    <source>
        <dbReference type="EMBL" id="MCQ6960572.1"/>
    </source>
</evidence>
<feature type="compositionally biased region" description="Low complexity" evidence="1">
    <location>
        <begin position="33"/>
        <end position="71"/>
    </location>
</feature>
<dbReference type="Proteomes" id="UP001204376">
    <property type="component" value="Unassembled WGS sequence"/>
</dbReference>
<dbReference type="EMBL" id="JANHOH010000008">
    <property type="protein sequence ID" value="MCQ6960572.1"/>
    <property type="molecule type" value="Genomic_DNA"/>
</dbReference>
<feature type="region of interest" description="Disordered" evidence="1">
    <location>
        <begin position="33"/>
        <end position="87"/>
    </location>
</feature>
<keyword evidence="2" id="KW-0732">Signal</keyword>
<dbReference type="Pfam" id="PF14349">
    <property type="entry name" value="SprA_N"/>
    <property type="match status" value="2"/>
</dbReference>
<feature type="domain" description="Gliding motility protein SprA N-terminal" evidence="3">
    <location>
        <begin position="125"/>
        <end position="401"/>
    </location>
</feature>
<dbReference type="InterPro" id="IPR025684">
    <property type="entry name" value="SprA_N_dom"/>
</dbReference>
<accession>A0ABT1T7G4</accession>
<keyword evidence="5" id="KW-1185">Reference proteome</keyword>
<reference evidence="4 5" key="1">
    <citation type="submission" date="2022-07" db="EMBL/GenBank/DDBJ databases">
        <title>Mucilaginibacter sp. JC4.</title>
        <authorList>
            <person name="Le V."/>
            <person name="Ko S.-R."/>
            <person name="Ahn C.-Y."/>
            <person name="Oh H.-M."/>
        </authorList>
    </citation>
    <scope>NUCLEOTIDE SEQUENCE [LARGE SCALE GENOMIC DNA]</scope>
    <source>
        <strain evidence="4 5">JC4</strain>
    </source>
</reference>
<feature type="domain" description="Gliding motility protein SprA N-terminal" evidence="3">
    <location>
        <begin position="1132"/>
        <end position="1658"/>
    </location>
</feature>
<gene>
    <name evidence="4" type="primary">sprA</name>
    <name evidence="4" type="ORF">NPE20_21515</name>
</gene>
<feature type="compositionally biased region" description="Polar residues" evidence="1">
    <location>
        <begin position="76"/>
        <end position="87"/>
    </location>
</feature>
<comment type="caution">
    <text evidence="4">The sequence shown here is derived from an EMBL/GenBank/DDBJ whole genome shotgun (WGS) entry which is preliminary data.</text>
</comment>
<evidence type="ECO:0000256" key="1">
    <source>
        <dbReference type="SAM" id="MobiDB-lite"/>
    </source>
</evidence>
<sequence>MIRIFTTKLFVAILFVSAFSGVGKLFAQQTPIQKPVQPQSTPQQSGQQGQTFPNQQQTQQQQQQIPGQQTPPRQPAQQLPQTNTPAAAQVDTSIKLGPINLKEANSKRQRSGIFFTDPPGLVRTIEYDAATNKYILYERVGNLLYRAPQYLTFGEYLLLQQRGVKREYFTQLADNYAYESQQPGFIPQMKIRSKTFEQIFGSSNINIRPQGSAEVILAGQINKNENPLFNTRQRNQFNFNFDQRIQLNVTGEIGDKLKITTNYNTEAQFQFENQIKLDYTGHPDEIIQKIEAGTVSMPLNTTLISGSQALFGVKTKLKFGKLDVTSIFSQQRSQAKNITITNGAQQQNINITAADYESNKHFFLSQYFRNNYNNALKNIPIISSNVNITKIEVWTTNRTNVTTDSRDILAFIDLGENRPFNTSLVQGGPGFSGLPAGFKGPGFTQQSNSLLNNLPSTARNTNSNDVANYFRATGATDNYAKLTYARKLTDKEFTLHPQLGYISLNYPLNNDEVLAVAYQYSVNGVQYQVGEFSSDRAVDPNTPTVLFTKLLKNELLKTNLPTWDLMMKNIYSLGAYQISSSNFKLNISRLDDKSGIEKTIMDEGQNTKSKRWMQITGVDNLDQQNDKRPDGYFDFLEGVTIDSQQGRIMFPVLEPFGSDLAKQFTVSEPDLVSRYVYQPLYDSTKTIAQQFFPKLNRYLIKGTYTSQSGSEYQLNAVNIPQGSVVVTAGSVKLQEGADYTIDYSAGRIRVLNQALLASGQTINVKLENNELFGVQQKSLFGSRLDYHLSDKLALGATIMHLTEQPITQNEIVGEESISNTIWGFDANYSSSSRFLTRLVDKIPFINTKAPSTINFSGEFAQLRPGSPGALNFAGSKNGTSYLDDFENSRSVIDIKSAINWQISGTPQMFPEYDRFDDLSYGFNRARLAFYNIDPIFYTNSGTASVSRTELSNHYVRQVIEQEVFPYKQSTTGQPLSLATLNMVFYPNVRGPYNYTTTGINNDGTLQSPRNKWGGIFRKLETNDFEALNVGYIEFWMMDPFIYKPNSAGGDLYFNLGSVSEDILKDGRKSLENGLPVDAAGADKVDETNWGRVSKLQPVINAFDNDPASRKLQDIGLDGLNDGDEKAKFAPVVQQVQGQLNPQAAAAFSSDPSSDDYQYYQGAALDQANAGILDRYSKYNGTEGNSKTAEQSQAELGIQTSASTSLPDGEDINRDNNMSQTDEYFQYRVSIRPQDMVIGQNYINDKITSNVKLPNGTTQAVTWYQFRVPITDYQSKVGNIQDFKAIRFMRMFMTNFADTSILRFATLQLARSEWRTFNNEDNPLNVIADPAITNPVVDGSTLDVQAVNIEENGNRSPIPYVVPPGINRQRNYNNLQTDTKLNEQSLSLNVANLRDGYSRAAFRTFFNDLRSYKRIQMFIHAEGEQLKDKDLSGFVRLGVDYQDNYYEYEVPLAVTQSGTRDPGAIWPANNELDLQLSILIDAKLARNNAKLNGLPWPFTIPFVYTDGLNKVTIKGQPDLSRLRTIMLGVRNPYRGSSPGGDDGLNKTGTVWFDELRLTDFDQRGGWAATARVDAALADFANITVAGSKSTIGFGTLDSRVSDRNRSDNQSIDASASIELGKFFPEKSGIRIPAYVNISTQISTPQYDPGSPDVELKKSLAAAPTSQARDSIKRVTQDFTTRKSINFTNVHKERMNTSAPVHVWDIENFAATYAYTEYQHHDFIVENDFAKTYRVALTYNYNKEPKYYAPFEKVIKSNLLALARDFNFSILPSRLNFSINFDRYYSENTLRNNDPNNFIPIPTAFNKSFNITRVYGIGWNLSKSLTMDIDATNLSVVDEPAGRINGLKRDTLWENLWKLGRTTNYNHTINFNYTAPINKIPGLDWTALTVRYSTNFNWQSQPEFAINDPTYDVGNSIQNARTIQLNPTLNFTNFYNKFSALRKGKDEKTGAAKFFLGILTGIKNISGTYTRTEGTFLPGYLPQSNFFGQDVNYNAPGIGFLLGSQADLRDKAVANGWITKDTLQNQLYIKSFNEDIRLRSIIEPISDLRIELIAFKTQDRNYQTNFKFLAETNSIENLSPVTSGTYSISYMSLATAFSKSGGVNSTSATYQKFLDNRSIVSQRLGRTNPNSGGAAGGFADGYGPNAQNVLVPAFLAAYSGKDAGSSSTSQFPKIPIPNWQISYAGLGKMPFFADLFDSFDLKHGYRSSYNVSSYTTLLQYQENSAGVTSRDFNNDFLPFYQFSQVAIFEQFVPLLGADVRFKNSMTANFEYRKTRSLNLSLLNSQLAQQDENILVFGFGYRPKNFRMPWGLFGTGNKTNNDINFKLDVAVRDNKTLIYRADVPAAEVSSGAQNITMRPSIDYVINQRFNLNLFYDSNITKPYTSQAFNTSFTNFGINLKLLLQ</sequence>
<evidence type="ECO:0000259" key="3">
    <source>
        <dbReference type="Pfam" id="PF14349"/>
    </source>
</evidence>